<dbReference type="InterPro" id="IPR011234">
    <property type="entry name" value="Fumarylacetoacetase-like_C"/>
</dbReference>
<dbReference type="GO" id="GO:0019752">
    <property type="term" value="P:carboxylic acid metabolic process"/>
    <property type="evidence" value="ECO:0007669"/>
    <property type="project" value="UniProtKB-ARBA"/>
</dbReference>
<dbReference type="Pfam" id="PF01557">
    <property type="entry name" value="FAA_hydrolase"/>
    <property type="match status" value="1"/>
</dbReference>
<evidence type="ECO:0000259" key="3">
    <source>
        <dbReference type="Pfam" id="PF01557"/>
    </source>
</evidence>
<gene>
    <name evidence="4" type="ORF">MVEN_02008200</name>
</gene>
<proteinExistence type="inferred from homology"/>
<keyword evidence="2" id="KW-0479">Metal-binding</keyword>
<comment type="caution">
    <text evidence="4">The sequence shown here is derived from an EMBL/GenBank/DDBJ whole genome shotgun (WGS) entry which is preliminary data.</text>
</comment>
<dbReference type="InterPro" id="IPR036663">
    <property type="entry name" value="Fumarylacetoacetase_C_sf"/>
</dbReference>
<dbReference type="Gene3D" id="3.90.850.10">
    <property type="entry name" value="Fumarylacetoacetase-like, C-terminal domain"/>
    <property type="match status" value="1"/>
</dbReference>
<organism evidence="4 5">
    <name type="scientific">Mycena venus</name>
    <dbReference type="NCBI Taxonomy" id="2733690"/>
    <lineage>
        <taxon>Eukaryota</taxon>
        <taxon>Fungi</taxon>
        <taxon>Dikarya</taxon>
        <taxon>Basidiomycota</taxon>
        <taxon>Agaricomycotina</taxon>
        <taxon>Agaricomycetes</taxon>
        <taxon>Agaricomycetidae</taxon>
        <taxon>Agaricales</taxon>
        <taxon>Marasmiineae</taxon>
        <taxon>Mycenaceae</taxon>
        <taxon>Mycena</taxon>
    </lineage>
</organism>
<dbReference type="SUPFAM" id="SSF56529">
    <property type="entry name" value="FAH"/>
    <property type="match status" value="1"/>
</dbReference>
<evidence type="ECO:0000256" key="1">
    <source>
        <dbReference type="ARBA" id="ARBA00010211"/>
    </source>
</evidence>
<comment type="similarity">
    <text evidence="1">Belongs to the FAH family.</text>
</comment>
<sequence length="291" mass="31620">MSDLEDFAIGVGFKRKLGPVIVSDCRTGRHSASDYSNFPASHFPLNSRWQPLRGKAEKKVFKHPLSFQAERAQIVAIGRNYMEHVKELNNTAPKEPFFFLKPTTSYVPSGGKVEIPSGIIAHHEVELGVVIGKSGRDIAQADAESHVAGYALAVDMTARNLQDHVKKRGLPWSAAKGFDTFTPIGSFIPKEKIADPHNLGLTLKINGAFQQNGTTADMIFKIPRLIEHISSIMTLEARPTSLLLQCTPSGVGQVSPGDKVECTLTDSSGTQLAALDFVAVAREGGYHFAPE</sequence>
<dbReference type="GO" id="GO:0018773">
    <property type="term" value="F:acetylpyruvate hydrolase activity"/>
    <property type="evidence" value="ECO:0007669"/>
    <property type="project" value="TreeGrafter"/>
</dbReference>
<evidence type="ECO:0000313" key="4">
    <source>
        <dbReference type="EMBL" id="KAF7337853.1"/>
    </source>
</evidence>
<dbReference type="EMBL" id="JACAZI010000021">
    <property type="protein sequence ID" value="KAF7337853.1"/>
    <property type="molecule type" value="Genomic_DNA"/>
</dbReference>
<dbReference type="FunFam" id="3.90.850.10:FF:000003">
    <property type="entry name" value="Fumarylacetoacetate hydrolase domain-containing 1"/>
    <property type="match status" value="1"/>
</dbReference>
<evidence type="ECO:0000313" key="5">
    <source>
        <dbReference type="Proteomes" id="UP000620124"/>
    </source>
</evidence>
<keyword evidence="5" id="KW-1185">Reference proteome</keyword>
<name>A0A8H6XB78_9AGAR</name>
<dbReference type="Proteomes" id="UP000620124">
    <property type="component" value="Unassembled WGS sequence"/>
</dbReference>
<reference evidence="4" key="1">
    <citation type="submission" date="2020-05" db="EMBL/GenBank/DDBJ databases">
        <title>Mycena genomes resolve the evolution of fungal bioluminescence.</title>
        <authorList>
            <person name="Tsai I.J."/>
        </authorList>
    </citation>
    <scope>NUCLEOTIDE SEQUENCE</scope>
    <source>
        <strain evidence="4">CCC161011</strain>
    </source>
</reference>
<accession>A0A8H6XB78</accession>
<dbReference type="PANTHER" id="PTHR11820">
    <property type="entry name" value="ACYLPYRUVASE"/>
    <property type="match status" value="1"/>
</dbReference>
<dbReference type="OrthoDB" id="74910at2759"/>
<evidence type="ECO:0000256" key="2">
    <source>
        <dbReference type="ARBA" id="ARBA00022723"/>
    </source>
</evidence>
<dbReference type="PANTHER" id="PTHR11820:SF7">
    <property type="entry name" value="ACYLPYRUVASE FAHD1, MITOCHONDRIAL"/>
    <property type="match status" value="1"/>
</dbReference>
<protein>
    <recommendedName>
        <fullName evidence="3">Fumarylacetoacetase-like C-terminal domain-containing protein</fullName>
    </recommendedName>
</protein>
<feature type="domain" description="Fumarylacetoacetase-like C-terminal" evidence="3">
    <location>
        <begin position="74"/>
        <end position="265"/>
    </location>
</feature>
<dbReference type="AlphaFoldDB" id="A0A8H6XB78"/>
<dbReference type="GO" id="GO:0005739">
    <property type="term" value="C:mitochondrion"/>
    <property type="evidence" value="ECO:0007669"/>
    <property type="project" value="TreeGrafter"/>
</dbReference>
<dbReference type="GO" id="GO:0046872">
    <property type="term" value="F:metal ion binding"/>
    <property type="evidence" value="ECO:0007669"/>
    <property type="project" value="UniProtKB-KW"/>
</dbReference>